<gene>
    <name evidence="2" type="ORF">OBE_02784</name>
</gene>
<comment type="caution">
    <text evidence="2">The sequence shown here is derived from an EMBL/GenBank/DDBJ whole genome shotgun (WGS) entry which is preliminary data.</text>
</comment>
<evidence type="ECO:0000259" key="1">
    <source>
        <dbReference type="Pfam" id="PF02397"/>
    </source>
</evidence>
<evidence type="ECO:0000313" key="2">
    <source>
        <dbReference type="EMBL" id="EKC72649.1"/>
    </source>
</evidence>
<accession>K1TYI7</accession>
<sequence length="75" mass="9048">YSQLINKYMMRHLVKPGITGWAQVTGYRGETKELSQMEGRVRRDLWYIENWTFLLDIRIMIKTVTNMFRGEKNAY</sequence>
<name>K1TYI7_9ZZZZ</name>
<protein>
    <submittedName>
        <fullName evidence="2">Protein containing Bacterial sugar transferase domain protein</fullName>
        <ecNumber evidence="2">2.7.8.6</ecNumber>
    </submittedName>
</protein>
<dbReference type="Pfam" id="PF02397">
    <property type="entry name" value="Bac_transf"/>
    <property type="match status" value="1"/>
</dbReference>
<dbReference type="AlphaFoldDB" id="K1TYI7"/>
<feature type="non-terminal residue" evidence="2">
    <location>
        <position position="1"/>
    </location>
</feature>
<dbReference type="PANTHER" id="PTHR30576:SF0">
    <property type="entry name" value="UNDECAPRENYL-PHOSPHATE N-ACETYLGALACTOSAMINYL 1-PHOSPHATE TRANSFERASE-RELATED"/>
    <property type="match status" value="1"/>
</dbReference>
<dbReference type="EC" id="2.7.8.6" evidence="2"/>
<reference evidence="2" key="1">
    <citation type="journal article" date="2013" name="Environ. Microbiol.">
        <title>Microbiota from the distal guts of lean and obese adolescents exhibit partial functional redundancy besides clear differences in community structure.</title>
        <authorList>
            <person name="Ferrer M."/>
            <person name="Ruiz A."/>
            <person name="Lanza F."/>
            <person name="Haange S.B."/>
            <person name="Oberbach A."/>
            <person name="Till H."/>
            <person name="Bargiela R."/>
            <person name="Campoy C."/>
            <person name="Segura M.T."/>
            <person name="Richter M."/>
            <person name="von Bergen M."/>
            <person name="Seifert J."/>
            <person name="Suarez A."/>
        </authorList>
    </citation>
    <scope>NUCLEOTIDE SEQUENCE</scope>
</reference>
<keyword evidence="2" id="KW-0808">Transferase</keyword>
<organism evidence="2">
    <name type="scientific">human gut metagenome</name>
    <dbReference type="NCBI Taxonomy" id="408170"/>
    <lineage>
        <taxon>unclassified sequences</taxon>
        <taxon>metagenomes</taxon>
        <taxon>organismal metagenomes</taxon>
    </lineage>
</organism>
<dbReference type="PANTHER" id="PTHR30576">
    <property type="entry name" value="COLANIC BIOSYNTHESIS UDP-GLUCOSE LIPID CARRIER TRANSFERASE"/>
    <property type="match status" value="1"/>
</dbReference>
<dbReference type="InterPro" id="IPR003362">
    <property type="entry name" value="Bact_transf"/>
</dbReference>
<feature type="domain" description="Bacterial sugar transferase" evidence="1">
    <location>
        <begin position="4"/>
        <end position="68"/>
    </location>
</feature>
<dbReference type="GO" id="GO:0047360">
    <property type="term" value="F:undecaprenyl-phosphate galactose phosphotransferase activity"/>
    <property type="evidence" value="ECO:0007669"/>
    <property type="project" value="UniProtKB-EC"/>
</dbReference>
<proteinExistence type="predicted"/>
<dbReference type="EMBL" id="AJWZ01001830">
    <property type="protein sequence ID" value="EKC72649.1"/>
    <property type="molecule type" value="Genomic_DNA"/>
</dbReference>